<feature type="transmembrane region" description="Helical" evidence="2">
    <location>
        <begin position="62"/>
        <end position="85"/>
    </location>
</feature>
<organism evidence="3 4">
    <name type="scientific">Povalibacter uvarum</name>
    <dbReference type="NCBI Taxonomy" id="732238"/>
    <lineage>
        <taxon>Bacteria</taxon>
        <taxon>Pseudomonadati</taxon>
        <taxon>Pseudomonadota</taxon>
        <taxon>Gammaproteobacteria</taxon>
        <taxon>Steroidobacterales</taxon>
        <taxon>Steroidobacteraceae</taxon>
        <taxon>Povalibacter</taxon>
    </lineage>
</organism>
<feature type="region of interest" description="Disordered" evidence="1">
    <location>
        <begin position="1"/>
        <end position="29"/>
    </location>
</feature>
<evidence type="ECO:0000256" key="2">
    <source>
        <dbReference type="SAM" id="Phobius"/>
    </source>
</evidence>
<keyword evidence="2" id="KW-0812">Transmembrane</keyword>
<gene>
    <name evidence="3" type="ORF">HNQ60_004030</name>
</gene>
<keyword evidence="4" id="KW-1185">Reference proteome</keyword>
<protein>
    <submittedName>
        <fullName evidence="3">Uncharacterized protein</fullName>
    </submittedName>
</protein>
<proteinExistence type="predicted"/>
<keyword evidence="2" id="KW-1133">Transmembrane helix</keyword>
<name>A0A841HSF7_9GAMM</name>
<accession>A0A841HSF7</accession>
<keyword evidence="2" id="KW-0472">Membrane</keyword>
<reference evidence="3 4" key="1">
    <citation type="submission" date="2020-08" db="EMBL/GenBank/DDBJ databases">
        <title>Genomic Encyclopedia of Type Strains, Phase IV (KMG-IV): sequencing the most valuable type-strain genomes for metagenomic binning, comparative biology and taxonomic classification.</title>
        <authorList>
            <person name="Goeker M."/>
        </authorList>
    </citation>
    <scope>NUCLEOTIDE SEQUENCE [LARGE SCALE GENOMIC DNA]</scope>
    <source>
        <strain evidence="3 4">DSM 26723</strain>
    </source>
</reference>
<dbReference type="Proteomes" id="UP000588068">
    <property type="component" value="Unassembled WGS sequence"/>
</dbReference>
<evidence type="ECO:0000256" key="1">
    <source>
        <dbReference type="SAM" id="MobiDB-lite"/>
    </source>
</evidence>
<sequence>MTHTSEERVPQAPGSDDAPQSAQIIPFERPQNELQRAVQRRAQEHLEALSVKPKKSFARQAITFAIALIPVGIIFTGFVVSVQAVRFISSLYLSPQATANVEQPAQPVVEDPPQQQPGVVMLLPDKTIQPIKPAEKKEEPPKSPPTP</sequence>
<evidence type="ECO:0000313" key="4">
    <source>
        <dbReference type="Proteomes" id="UP000588068"/>
    </source>
</evidence>
<evidence type="ECO:0000313" key="3">
    <source>
        <dbReference type="EMBL" id="MBB6095140.1"/>
    </source>
</evidence>
<dbReference type="RefSeq" id="WP_184334545.1">
    <property type="nucleotide sequence ID" value="NZ_JACHHZ010000005.1"/>
</dbReference>
<dbReference type="EMBL" id="JACHHZ010000005">
    <property type="protein sequence ID" value="MBB6095140.1"/>
    <property type="molecule type" value="Genomic_DNA"/>
</dbReference>
<comment type="caution">
    <text evidence="3">The sequence shown here is derived from an EMBL/GenBank/DDBJ whole genome shotgun (WGS) entry which is preliminary data.</text>
</comment>
<dbReference type="AlphaFoldDB" id="A0A841HSF7"/>